<feature type="region of interest" description="Disordered" evidence="5">
    <location>
        <begin position="26"/>
        <end position="47"/>
    </location>
</feature>
<dbReference type="NCBIfam" id="TIGR01167">
    <property type="entry name" value="LPXTG_anchor"/>
    <property type="match status" value="1"/>
</dbReference>
<organism evidence="8 9">
    <name type="scientific">Vagococcus luciliae</name>
    <dbReference type="NCBI Taxonomy" id="2920380"/>
    <lineage>
        <taxon>Bacteria</taxon>
        <taxon>Bacillati</taxon>
        <taxon>Bacillota</taxon>
        <taxon>Bacilli</taxon>
        <taxon>Lactobacillales</taxon>
        <taxon>Enterococcaceae</taxon>
        <taxon>Vagococcus</taxon>
    </lineage>
</organism>
<reference evidence="8" key="1">
    <citation type="submission" date="2022-08" db="EMBL/GenBank/DDBJ databases">
        <title>Genome sequence of Vagococcus luciliae DSM 112651.</title>
        <authorList>
            <person name="Juan G."/>
            <person name="Anja P."/>
            <person name="Rolf D."/>
            <person name="Kampfer P."/>
            <person name="Vilcinskas A."/>
        </authorList>
    </citation>
    <scope>NUCLEOTIDE SEQUENCE</scope>
    <source>
        <strain evidence="8">G314FT</strain>
    </source>
</reference>
<dbReference type="InterPro" id="IPR005038">
    <property type="entry name" value="Octapeptide"/>
</dbReference>
<dbReference type="PROSITE" id="PS50847">
    <property type="entry name" value="GRAM_POS_ANCHORING"/>
    <property type="match status" value="1"/>
</dbReference>
<feature type="compositionally biased region" description="Basic and acidic residues" evidence="5">
    <location>
        <begin position="727"/>
        <end position="808"/>
    </location>
</feature>
<keyword evidence="1" id="KW-0134">Cell wall</keyword>
<protein>
    <recommendedName>
        <fullName evidence="7">Gram-positive cocci surface proteins LPxTG domain-containing protein</fullName>
    </recommendedName>
</protein>
<feature type="signal peptide" evidence="6">
    <location>
        <begin position="1"/>
        <end position="26"/>
    </location>
</feature>
<dbReference type="Pfam" id="PF01468">
    <property type="entry name" value="GA"/>
    <property type="match status" value="4"/>
</dbReference>
<dbReference type="EMBL" id="CP102451">
    <property type="protein sequence ID" value="UUV98359.1"/>
    <property type="molecule type" value="Genomic_DNA"/>
</dbReference>
<evidence type="ECO:0000256" key="6">
    <source>
        <dbReference type="SAM" id="SignalP"/>
    </source>
</evidence>
<dbReference type="Proteomes" id="UP001058273">
    <property type="component" value="Chromosome"/>
</dbReference>
<evidence type="ECO:0000256" key="5">
    <source>
        <dbReference type="SAM" id="MobiDB-lite"/>
    </source>
</evidence>
<feature type="compositionally biased region" description="Basic and acidic residues" evidence="5">
    <location>
        <begin position="38"/>
        <end position="47"/>
    </location>
</feature>
<dbReference type="Gene3D" id="1.20.5.420">
    <property type="entry name" value="Immunoglobulin FC, subunit C"/>
    <property type="match status" value="2"/>
</dbReference>
<name>A0ABY5NXJ2_9ENTE</name>
<feature type="chain" id="PRO_5045739862" description="Gram-positive cocci surface proteins LPxTG domain-containing protein" evidence="6">
    <location>
        <begin position="27"/>
        <end position="865"/>
    </location>
</feature>
<accession>A0ABY5NXJ2</accession>
<keyword evidence="2" id="KW-0964">Secreted</keyword>
<keyword evidence="3 6" id="KW-0732">Signal</keyword>
<feature type="compositionally biased region" description="Low complexity" evidence="5">
    <location>
        <begin position="100"/>
        <end position="133"/>
    </location>
</feature>
<evidence type="ECO:0000256" key="4">
    <source>
        <dbReference type="ARBA" id="ARBA00023088"/>
    </source>
</evidence>
<gene>
    <name evidence="8" type="ORF">G314FT_04750</name>
</gene>
<sequence length="865" mass="94298">MKKVKLTTVTLAMLAGAVVAPMVSHAEDNQDGVQNSTEEVKQDDLTSKKQDAKYAINAFVLDKKLSLTDYYTYEKEIDAATSSEDIQAVVNKVTALVNKGTNSSNEGTNSSNEGTNSSNEGTNSSNEGTNSSNEDLEQAKKDAKQDVANLFYAGQMSEDDYFPYAKRIDAAQTSEAAHAIAEEAKNTVAANLAALKETTKANIAQLYHSGLMSVDKYYEFADQVDAANTATDIKAVEDAANVFANSDLNKAQVTAKQELADLVRAGKLTEDNYYVFSPKVDAATTVADVDAIVAEVKAFVNLNEEKEAAKHTVNEFVHTGSLTLEDYYAFEAQIDAATSSEEIQSVISSVNQASELGQAKKDAKQEVANLVYAGQLKEEDYYPFAEEIDAATTADEAKAVVAKAQALAELNDTKLEAKYTINDLVHAGKLTLEDYYAFEEKIDASKSLEEVQSVVDAANNLVALNDAKYTINDLVHAGKLTLEDYYAFEEKIDASKSLEEVQSVVDAANNLVALNDAKLEAKYTINDLVHAGKLTLEDYYAFEEKIDASNNLEEVQSVVDAANNLVALNDAKLEAKYTINDLVHAGKLTLEDYYAFEEKIDASKSLEEVQSVVDAANNLVALNDAKLEAKYTINDLVHAGKLTLDDYYYFANKIDAETELDNINNFVATAKDLSEARVAADDELLDFLSKGKITKDQYKDFTNQHLAVKTAPEVEEVMNKVRALVKSGEEDNNKPGEEDNNKPGEEDNNKPGEEDNNKPGEEDNNKPGKEDNNKPGKEDNNKPGKEDNTKPGKEDNTKPGKEDNKENTVKPVAASNKVVTTKTETVNANNDTKVLPQTGDSVEKGLVLGGLTAMLSSAMMFFRKK</sequence>
<evidence type="ECO:0000256" key="1">
    <source>
        <dbReference type="ARBA" id="ARBA00022512"/>
    </source>
</evidence>
<feature type="domain" description="Gram-positive cocci surface proteins LPxTG" evidence="7">
    <location>
        <begin position="835"/>
        <end position="865"/>
    </location>
</feature>
<feature type="region of interest" description="Disordered" evidence="5">
    <location>
        <begin position="99"/>
        <end position="140"/>
    </location>
</feature>
<evidence type="ECO:0000259" key="7">
    <source>
        <dbReference type="PROSITE" id="PS50847"/>
    </source>
</evidence>
<evidence type="ECO:0000256" key="2">
    <source>
        <dbReference type="ARBA" id="ARBA00022525"/>
    </source>
</evidence>
<evidence type="ECO:0000313" key="8">
    <source>
        <dbReference type="EMBL" id="UUV98359.1"/>
    </source>
</evidence>
<feature type="region of interest" description="Disordered" evidence="5">
    <location>
        <begin position="725"/>
        <end position="838"/>
    </location>
</feature>
<reference evidence="8" key="2">
    <citation type="submission" date="2022-08" db="EMBL/GenBank/DDBJ databases">
        <authorList>
            <person name="Poehlein A."/>
            <person name="Guzman J."/>
            <person name="Daniel R."/>
            <person name="Vilcinskas A."/>
        </authorList>
    </citation>
    <scope>NUCLEOTIDE SEQUENCE</scope>
    <source>
        <strain evidence="8">G314FT</strain>
    </source>
</reference>
<dbReference type="InterPro" id="IPR019931">
    <property type="entry name" value="LPXTG_anchor"/>
</dbReference>
<keyword evidence="4" id="KW-0572">Peptidoglycan-anchor</keyword>
<evidence type="ECO:0000256" key="3">
    <source>
        <dbReference type="ARBA" id="ARBA00022729"/>
    </source>
</evidence>
<dbReference type="Pfam" id="PF03373">
    <property type="entry name" value="Octapeptide"/>
    <property type="match status" value="8"/>
</dbReference>
<dbReference type="RefSeq" id="WP_279348161.1">
    <property type="nucleotide sequence ID" value="NZ_CP102451.1"/>
</dbReference>
<feature type="compositionally biased region" description="Low complexity" evidence="5">
    <location>
        <begin position="816"/>
        <end position="830"/>
    </location>
</feature>
<keyword evidence="9" id="KW-1185">Reference proteome</keyword>
<proteinExistence type="predicted"/>
<dbReference type="Pfam" id="PF00746">
    <property type="entry name" value="Gram_pos_anchor"/>
    <property type="match status" value="1"/>
</dbReference>
<dbReference type="InterPro" id="IPR002988">
    <property type="entry name" value="GA_module"/>
</dbReference>
<evidence type="ECO:0000313" key="9">
    <source>
        <dbReference type="Proteomes" id="UP001058273"/>
    </source>
</evidence>